<evidence type="ECO:0000313" key="3">
    <source>
        <dbReference type="EMBL" id="BAD03439.1"/>
    </source>
</evidence>
<reference evidence="2" key="1">
    <citation type="submission" date="2001-09" db="EMBL/GenBank/DDBJ databases">
        <title>Oryza sativa nipponbare(GA3) genomic DNA, chromosome 8, BAC clone:OJ1221_H04.</title>
        <authorList>
            <person name="Sasaki T."/>
            <person name="Matsumoto T."/>
            <person name="Yamamoto K."/>
        </authorList>
    </citation>
    <scope>NUCLEOTIDE SEQUENCE</scope>
</reference>
<reference evidence="4" key="4">
    <citation type="journal article" date="2008" name="Nucleic Acids Res.">
        <title>The rice annotation project database (RAP-DB): 2008 update.</title>
        <authorList>
            <consortium name="The rice annotation project (RAP)"/>
        </authorList>
    </citation>
    <scope>GENOME REANNOTATION</scope>
    <source>
        <strain evidence="4">cv. Nipponbare</strain>
    </source>
</reference>
<name>Q7F0Z5_ORYSJ</name>
<evidence type="ECO:0000313" key="4">
    <source>
        <dbReference type="Proteomes" id="UP000000763"/>
    </source>
</evidence>
<dbReference type="EMBL" id="AP004183">
    <property type="protein sequence ID" value="BAD03122.1"/>
    <property type="molecule type" value="Genomic_DNA"/>
</dbReference>
<sequence>MVRTLSGDDVSLSLYLHLLTFKPLGPFTAVGLLPPPRVCSSCHRRWIRVDPSRGMAAAATLFLLPADYRAPLATFDVRRPTLDPLPTASHRAPPPPPLPCSSRRPTVALSSPPSSSVAQHWIYYHPGATMQPPPLLPPSMHGEPATTHPLASAAALPSAIHRCAPENWKGESSWERV</sequence>
<reference evidence="4" key="3">
    <citation type="journal article" date="2005" name="Nature">
        <title>The map-based sequence of the rice genome.</title>
        <authorList>
            <consortium name="International rice genome sequencing project (IRGSP)"/>
            <person name="Matsumoto T."/>
            <person name="Wu J."/>
            <person name="Kanamori H."/>
            <person name="Katayose Y."/>
            <person name="Fujisawa M."/>
            <person name="Namiki N."/>
            <person name="Mizuno H."/>
            <person name="Yamamoto K."/>
            <person name="Antonio B.A."/>
            <person name="Baba T."/>
            <person name="Sakata K."/>
            <person name="Nagamura Y."/>
            <person name="Aoki H."/>
            <person name="Arikawa K."/>
            <person name="Arita K."/>
            <person name="Bito T."/>
            <person name="Chiden Y."/>
            <person name="Fujitsuka N."/>
            <person name="Fukunaka R."/>
            <person name="Hamada M."/>
            <person name="Harada C."/>
            <person name="Hayashi A."/>
            <person name="Hijishita S."/>
            <person name="Honda M."/>
            <person name="Hosokawa S."/>
            <person name="Ichikawa Y."/>
            <person name="Idonuma A."/>
            <person name="Iijima M."/>
            <person name="Ikeda M."/>
            <person name="Ikeno M."/>
            <person name="Ito K."/>
            <person name="Ito S."/>
            <person name="Ito T."/>
            <person name="Ito Y."/>
            <person name="Ito Y."/>
            <person name="Iwabuchi A."/>
            <person name="Kamiya K."/>
            <person name="Karasawa W."/>
            <person name="Kurita K."/>
            <person name="Katagiri S."/>
            <person name="Kikuta A."/>
            <person name="Kobayashi H."/>
            <person name="Kobayashi N."/>
            <person name="Machita K."/>
            <person name="Maehara T."/>
            <person name="Masukawa M."/>
            <person name="Mizubayashi T."/>
            <person name="Mukai Y."/>
            <person name="Nagasaki H."/>
            <person name="Nagata Y."/>
            <person name="Naito S."/>
            <person name="Nakashima M."/>
            <person name="Nakama Y."/>
            <person name="Nakamichi Y."/>
            <person name="Nakamura M."/>
            <person name="Meguro A."/>
            <person name="Negishi M."/>
            <person name="Ohta I."/>
            <person name="Ohta T."/>
            <person name="Okamoto M."/>
            <person name="Ono N."/>
            <person name="Saji S."/>
            <person name="Sakaguchi M."/>
            <person name="Sakai K."/>
            <person name="Shibata M."/>
            <person name="Shimokawa T."/>
            <person name="Song J."/>
            <person name="Takazaki Y."/>
            <person name="Terasawa K."/>
            <person name="Tsugane M."/>
            <person name="Tsuji K."/>
            <person name="Ueda S."/>
            <person name="Waki K."/>
            <person name="Yamagata H."/>
            <person name="Yamamoto M."/>
            <person name="Yamamoto S."/>
            <person name="Yamane H."/>
            <person name="Yoshiki S."/>
            <person name="Yoshihara R."/>
            <person name="Yukawa K."/>
            <person name="Zhong H."/>
            <person name="Yano M."/>
            <person name="Yuan Q."/>
            <person name="Ouyang S."/>
            <person name="Liu J."/>
            <person name="Jones K.M."/>
            <person name="Gansberger K."/>
            <person name="Moffat K."/>
            <person name="Hill J."/>
            <person name="Bera J."/>
            <person name="Fadrosh D."/>
            <person name="Jin S."/>
            <person name="Johri S."/>
            <person name="Kim M."/>
            <person name="Overton L."/>
            <person name="Reardon M."/>
            <person name="Tsitrin T."/>
            <person name="Vuong H."/>
            <person name="Weaver B."/>
            <person name="Ciecko A."/>
            <person name="Tallon L."/>
            <person name="Jackson J."/>
            <person name="Pai G."/>
            <person name="Aken S.V."/>
            <person name="Utterback T."/>
            <person name="Reidmuller S."/>
            <person name="Feldblyum T."/>
            <person name="Hsiao J."/>
            <person name="Zismann V."/>
            <person name="Iobst S."/>
            <person name="de Vazeille A.R."/>
            <person name="Buell C.R."/>
            <person name="Ying K."/>
            <person name="Li Y."/>
            <person name="Lu T."/>
            <person name="Huang Y."/>
            <person name="Zhao Q."/>
            <person name="Feng Q."/>
            <person name="Zhang L."/>
            <person name="Zhu J."/>
            <person name="Weng Q."/>
            <person name="Mu J."/>
            <person name="Lu Y."/>
            <person name="Fan D."/>
            <person name="Liu Y."/>
            <person name="Guan J."/>
            <person name="Zhang Y."/>
            <person name="Yu S."/>
            <person name="Liu X."/>
            <person name="Zhang Y."/>
            <person name="Hong G."/>
            <person name="Han B."/>
            <person name="Choisne N."/>
            <person name="Demange N."/>
            <person name="Orjeda G."/>
            <person name="Samain S."/>
            <person name="Cattolico L."/>
            <person name="Pelletier E."/>
            <person name="Couloux A."/>
            <person name="Segurens B."/>
            <person name="Wincker P."/>
            <person name="D'Hont A."/>
            <person name="Scarpelli C."/>
            <person name="Weissenbach J."/>
            <person name="Salanoubat M."/>
            <person name="Quetier F."/>
            <person name="Yu Y."/>
            <person name="Kim H.R."/>
            <person name="Rambo T."/>
            <person name="Currie J."/>
            <person name="Collura K."/>
            <person name="Luo M."/>
            <person name="Yang T."/>
            <person name="Ammiraju J.S.S."/>
            <person name="Engler F."/>
            <person name="Soderlund C."/>
            <person name="Wing R.A."/>
            <person name="Palmer L.E."/>
            <person name="de la Bastide M."/>
            <person name="Spiegel L."/>
            <person name="Nascimento L."/>
            <person name="Zutavern T."/>
            <person name="O'Shaughnessy A."/>
            <person name="Dike S."/>
            <person name="Dedhia N."/>
            <person name="Preston R."/>
            <person name="Balija V."/>
            <person name="McCombie W.R."/>
            <person name="Chow T."/>
            <person name="Chen H."/>
            <person name="Chung M."/>
            <person name="Chen C."/>
            <person name="Shaw J."/>
            <person name="Wu H."/>
            <person name="Hsiao K."/>
            <person name="Chao Y."/>
            <person name="Chu M."/>
            <person name="Cheng C."/>
            <person name="Hour A."/>
            <person name="Lee P."/>
            <person name="Lin S."/>
            <person name="Lin Y."/>
            <person name="Liou J."/>
            <person name="Liu S."/>
            <person name="Hsing Y."/>
            <person name="Raghuvanshi S."/>
            <person name="Mohanty A."/>
            <person name="Bharti A.K."/>
            <person name="Gaur A."/>
            <person name="Gupta V."/>
            <person name="Kumar D."/>
            <person name="Ravi V."/>
            <person name="Vij S."/>
            <person name="Kapur A."/>
            <person name="Khurana P."/>
            <person name="Khurana P."/>
            <person name="Khurana J.P."/>
            <person name="Tyagi A.K."/>
            <person name="Gaikwad K."/>
            <person name="Singh A."/>
            <person name="Dalal V."/>
            <person name="Srivastava S."/>
            <person name="Dixit A."/>
            <person name="Pal A.K."/>
            <person name="Ghazi I.A."/>
            <person name="Yadav M."/>
            <person name="Pandit A."/>
            <person name="Bhargava A."/>
            <person name="Sureshbabu K."/>
            <person name="Batra K."/>
            <person name="Sharma T.R."/>
            <person name="Mohapatra T."/>
            <person name="Singh N.K."/>
            <person name="Messing J."/>
            <person name="Nelson A.B."/>
            <person name="Fuks G."/>
            <person name="Kavchok S."/>
            <person name="Keizer G."/>
            <person name="Linton E."/>
            <person name="Llaca V."/>
            <person name="Song R."/>
            <person name="Tanyolac B."/>
            <person name="Young S."/>
            <person name="Ho-Il K."/>
            <person name="Hahn J.H."/>
            <person name="Sangsakoo G."/>
            <person name="Vanavichit A."/>
            <person name="de Mattos Luiz.A.T."/>
            <person name="Zimmer P.D."/>
            <person name="Malone G."/>
            <person name="Dellagostin O."/>
            <person name="de Oliveira A.C."/>
            <person name="Bevan M."/>
            <person name="Bancroft I."/>
            <person name="Minx P."/>
            <person name="Cordum H."/>
            <person name="Wilson R."/>
            <person name="Cheng Z."/>
            <person name="Jin W."/>
            <person name="Jiang J."/>
            <person name="Leong S.A."/>
            <person name="Iwama H."/>
            <person name="Gojobori T."/>
            <person name="Itoh T."/>
            <person name="Niimura Y."/>
            <person name="Fujii Y."/>
            <person name="Habara T."/>
            <person name="Sakai H."/>
            <person name="Sato Y."/>
            <person name="Wilson G."/>
            <person name="Kumar K."/>
            <person name="McCouch S."/>
            <person name="Juretic N."/>
            <person name="Hoen D."/>
            <person name="Wright S."/>
            <person name="Bruskiewich R."/>
            <person name="Bureau T."/>
            <person name="Miyao A."/>
            <person name="Hirochika H."/>
            <person name="Nishikawa T."/>
            <person name="Kadowaki K."/>
            <person name="Sugiura M."/>
            <person name="Burr B."/>
            <person name="Sasaki T."/>
        </authorList>
    </citation>
    <scope>NUCLEOTIDE SEQUENCE [LARGE SCALE GENOMIC DNA]</scope>
    <source>
        <strain evidence="4">cv. Nipponbare</strain>
    </source>
</reference>
<feature type="compositionally biased region" description="Low complexity" evidence="1">
    <location>
        <begin position="100"/>
        <end position="113"/>
    </location>
</feature>
<dbReference type="EMBL" id="AP004751">
    <property type="protein sequence ID" value="BAD03439.1"/>
    <property type="molecule type" value="Genomic_DNA"/>
</dbReference>
<evidence type="ECO:0000313" key="2">
    <source>
        <dbReference type="EMBL" id="BAD03122.1"/>
    </source>
</evidence>
<dbReference type="AlphaFoldDB" id="Q7F0Z5"/>
<evidence type="ECO:0000256" key="1">
    <source>
        <dbReference type="SAM" id="MobiDB-lite"/>
    </source>
</evidence>
<accession>Q7F0Z5</accession>
<gene>
    <name evidence="2" type="primary">OJ1221_H04.113</name>
    <name evidence="3" type="ORF">P0494D11.35</name>
</gene>
<feature type="region of interest" description="Disordered" evidence="1">
    <location>
        <begin position="83"/>
        <end position="113"/>
    </location>
</feature>
<reference evidence="3" key="2">
    <citation type="submission" date="2002-02" db="EMBL/GenBank/DDBJ databases">
        <title>Oryza sativa nipponbare(GA3) genomic DNA, chromosome 8, PAC clone:P0494D11.</title>
        <authorList>
            <person name="Sasaki T."/>
            <person name="Matsumoto T."/>
            <person name="Yamamoto K."/>
        </authorList>
    </citation>
    <scope>NUCLEOTIDE SEQUENCE</scope>
</reference>
<organism evidence="2 4">
    <name type="scientific">Oryza sativa subsp. japonica</name>
    <name type="common">Rice</name>
    <dbReference type="NCBI Taxonomy" id="39947"/>
    <lineage>
        <taxon>Eukaryota</taxon>
        <taxon>Viridiplantae</taxon>
        <taxon>Streptophyta</taxon>
        <taxon>Embryophyta</taxon>
        <taxon>Tracheophyta</taxon>
        <taxon>Spermatophyta</taxon>
        <taxon>Magnoliopsida</taxon>
        <taxon>Liliopsida</taxon>
        <taxon>Poales</taxon>
        <taxon>Poaceae</taxon>
        <taxon>BOP clade</taxon>
        <taxon>Oryzoideae</taxon>
        <taxon>Oryzeae</taxon>
        <taxon>Oryzinae</taxon>
        <taxon>Oryza</taxon>
        <taxon>Oryza sativa</taxon>
    </lineage>
</organism>
<protein>
    <submittedName>
        <fullName evidence="2">Uncharacterized protein</fullName>
    </submittedName>
</protein>
<dbReference type="Proteomes" id="UP000000763">
    <property type="component" value="Chromosome 8"/>
</dbReference>
<proteinExistence type="predicted"/>